<evidence type="ECO:0000313" key="2">
    <source>
        <dbReference type="EMBL" id="TMV09890.1"/>
    </source>
</evidence>
<dbReference type="Proteomes" id="UP001193035">
    <property type="component" value="Unassembled WGS sequence"/>
</dbReference>
<gene>
    <name evidence="2" type="ORF">FGK63_02120</name>
</gene>
<accession>A0ABY2X3D4</accession>
<sequence>MIDGKRTHRFSEIFAPWFQVAALTLAGLWAVFEFGVFEARKKYVLEIDVSASIGDPIGDGSEGSDYVPIRLSSVIQNTGNRGVSLLFAKAVLGEEQFYPPEEGPIFGIRDWSTTEHEAFRFAENIGERGFSHATAFELFSPYYWLDKNEKQKNEILFFANTENAYVFSYQVFYYAAQRCNGIYPFETCYEFRADTWERPEGEKCPGDNLWVGVTRLCVQYFRAVIADGARDWEEVGKDVLYREHNMIIYRRDGSLFNGHARL</sequence>
<evidence type="ECO:0000313" key="3">
    <source>
        <dbReference type="Proteomes" id="UP001193035"/>
    </source>
</evidence>
<dbReference type="EMBL" id="VCPD01000001">
    <property type="protein sequence ID" value="TMV09890.1"/>
    <property type="molecule type" value="Genomic_DNA"/>
</dbReference>
<proteinExistence type="predicted"/>
<keyword evidence="1" id="KW-0812">Transmembrane</keyword>
<comment type="caution">
    <text evidence="2">The sequence shown here is derived from an EMBL/GenBank/DDBJ whole genome shotgun (WGS) entry which is preliminary data.</text>
</comment>
<evidence type="ECO:0000256" key="1">
    <source>
        <dbReference type="SAM" id="Phobius"/>
    </source>
</evidence>
<reference evidence="2 3" key="1">
    <citation type="submission" date="2019-05" db="EMBL/GenBank/DDBJ databases">
        <title>Ruegeria sp. nov., isolated from tidal flat.</title>
        <authorList>
            <person name="Kim W."/>
        </authorList>
    </citation>
    <scope>NUCLEOTIDE SEQUENCE [LARGE SCALE GENOMIC DNA]</scope>
    <source>
        <strain evidence="2 3">CAU 1488</strain>
    </source>
</reference>
<dbReference type="RefSeq" id="WP_138839949.1">
    <property type="nucleotide sequence ID" value="NZ_VCPD01000001.1"/>
</dbReference>
<keyword evidence="1" id="KW-1133">Transmembrane helix</keyword>
<keyword evidence="3" id="KW-1185">Reference proteome</keyword>
<keyword evidence="1" id="KW-0472">Membrane</keyword>
<feature type="transmembrane region" description="Helical" evidence="1">
    <location>
        <begin position="13"/>
        <end position="32"/>
    </location>
</feature>
<name>A0ABY2X3D4_9RHOB</name>
<protein>
    <submittedName>
        <fullName evidence="2">Uncharacterized protein</fullName>
    </submittedName>
</protein>
<organism evidence="2 3">
    <name type="scientific">Ruegeria sediminis</name>
    <dbReference type="NCBI Taxonomy" id="2583820"/>
    <lineage>
        <taxon>Bacteria</taxon>
        <taxon>Pseudomonadati</taxon>
        <taxon>Pseudomonadota</taxon>
        <taxon>Alphaproteobacteria</taxon>
        <taxon>Rhodobacterales</taxon>
        <taxon>Roseobacteraceae</taxon>
        <taxon>Ruegeria</taxon>
    </lineage>
</organism>